<comment type="caution">
    <text evidence="11">The sequence shown here is derived from an EMBL/GenBank/DDBJ whole genome shotgun (WGS) entry which is preliminary data.</text>
</comment>
<evidence type="ECO:0000256" key="6">
    <source>
        <dbReference type="ARBA" id="ARBA00022786"/>
    </source>
</evidence>
<name>A0A8T2SEH9_CERRI</name>
<feature type="domain" description="RING-type" evidence="10">
    <location>
        <begin position="185"/>
        <end position="226"/>
    </location>
</feature>
<keyword evidence="6" id="KW-0833">Ubl conjugation pathway</keyword>
<dbReference type="EC" id="2.3.2.27" evidence="2"/>
<evidence type="ECO:0000256" key="5">
    <source>
        <dbReference type="ARBA" id="ARBA00022771"/>
    </source>
</evidence>
<evidence type="ECO:0000256" key="9">
    <source>
        <dbReference type="SAM" id="MobiDB-lite"/>
    </source>
</evidence>
<feature type="region of interest" description="Disordered" evidence="9">
    <location>
        <begin position="112"/>
        <end position="131"/>
    </location>
</feature>
<reference evidence="11" key="1">
    <citation type="submission" date="2021-08" db="EMBL/GenBank/DDBJ databases">
        <title>WGS assembly of Ceratopteris richardii.</title>
        <authorList>
            <person name="Marchant D.B."/>
            <person name="Chen G."/>
            <person name="Jenkins J."/>
            <person name="Shu S."/>
            <person name="Leebens-Mack J."/>
            <person name="Grimwood J."/>
            <person name="Schmutz J."/>
            <person name="Soltis P."/>
            <person name="Soltis D."/>
            <person name="Chen Z.-H."/>
        </authorList>
    </citation>
    <scope>NUCLEOTIDE SEQUENCE</scope>
    <source>
        <strain evidence="11">Whitten #5841</strain>
        <tissue evidence="11">Leaf</tissue>
    </source>
</reference>
<dbReference type="GO" id="GO:0008270">
    <property type="term" value="F:zinc ion binding"/>
    <property type="evidence" value="ECO:0007669"/>
    <property type="project" value="UniProtKB-KW"/>
</dbReference>
<protein>
    <recommendedName>
        <fullName evidence="2">RING-type E3 ubiquitin transferase</fullName>
        <ecNumber evidence="2">2.3.2.27</ecNumber>
    </recommendedName>
</protein>
<feature type="region of interest" description="Disordered" evidence="9">
    <location>
        <begin position="140"/>
        <end position="173"/>
    </location>
</feature>
<dbReference type="PROSITE" id="PS50089">
    <property type="entry name" value="ZF_RING_2"/>
    <property type="match status" value="1"/>
</dbReference>
<dbReference type="PANTHER" id="PTHR46463">
    <property type="entry name" value="ZINC FINGER, RING/FYVE/PHD-TYPE"/>
    <property type="match status" value="1"/>
</dbReference>
<dbReference type="InterPro" id="IPR001841">
    <property type="entry name" value="Znf_RING"/>
</dbReference>
<sequence length="235" mass="26484">MGALCCCPRIEDSDEFTTYPTGSMYQQCFCFRCCLRVFLRMYGALFHSTDGRDFVSAMQTIGAPSTGGLLVATALDNSPDTYRAPPRPLPYDVDPRYVRLPRDGLVSRREKIGMSQLHGGESEPLRRNNSDEGEQLISIQRRNSSDYEGDPQSYKPDSPGKHQPISKAMSRVESAMSFGEDEDICPTCLDGYTKENPKITTQCGHHFHLGCIYEWMERSQYCPVCDKEMVFAESP</sequence>
<keyword evidence="12" id="KW-1185">Reference proteome</keyword>
<dbReference type="EMBL" id="CM035425">
    <property type="protein sequence ID" value="KAH7330930.1"/>
    <property type="molecule type" value="Genomic_DNA"/>
</dbReference>
<dbReference type="EMBL" id="CM035425">
    <property type="protein sequence ID" value="KAH7330929.1"/>
    <property type="molecule type" value="Genomic_DNA"/>
</dbReference>
<keyword evidence="4" id="KW-0479">Metal-binding</keyword>
<dbReference type="CDD" id="cd23116">
    <property type="entry name" value="RING-H2_AIRP1-like"/>
    <property type="match status" value="1"/>
</dbReference>
<dbReference type="Pfam" id="PF13639">
    <property type="entry name" value="zf-RING_2"/>
    <property type="match status" value="1"/>
</dbReference>
<dbReference type="PANTHER" id="PTHR46463:SF10">
    <property type="entry name" value="OS01G0926200 PROTEIN"/>
    <property type="match status" value="1"/>
</dbReference>
<evidence type="ECO:0000256" key="7">
    <source>
        <dbReference type="ARBA" id="ARBA00022833"/>
    </source>
</evidence>
<evidence type="ECO:0000256" key="8">
    <source>
        <dbReference type="PROSITE-ProRule" id="PRU00175"/>
    </source>
</evidence>
<dbReference type="SUPFAM" id="SSF57850">
    <property type="entry name" value="RING/U-box"/>
    <property type="match status" value="1"/>
</dbReference>
<feature type="compositionally biased region" description="Basic and acidic residues" evidence="9">
    <location>
        <begin position="120"/>
        <end position="130"/>
    </location>
</feature>
<dbReference type="InterPro" id="IPR013083">
    <property type="entry name" value="Znf_RING/FYVE/PHD"/>
</dbReference>
<keyword evidence="7" id="KW-0862">Zinc</keyword>
<organism evidence="11 12">
    <name type="scientific">Ceratopteris richardii</name>
    <name type="common">Triangle waterfern</name>
    <dbReference type="NCBI Taxonomy" id="49495"/>
    <lineage>
        <taxon>Eukaryota</taxon>
        <taxon>Viridiplantae</taxon>
        <taxon>Streptophyta</taxon>
        <taxon>Embryophyta</taxon>
        <taxon>Tracheophyta</taxon>
        <taxon>Polypodiopsida</taxon>
        <taxon>Polypodiidae</taxon>
        <taxon>Polypodiales</taxon>
        <taxon>Pteridineae</taxon>
        <taxon>Pteridaceae</taxon>
        <taxon>Parkerioideae</taxon>
        <taxon>Ceratopteris</taxon>
    </lineage>
</organism>
<dbReference type="AlphaFoldDB" id="A0A8T2SEH9"/>
<dbReference type="GO" id="GO:0061630">
    <property type="term" value="F:ubiquitin protein ligase activity"/>
    <property type="evidence" value="ECO:0007669"/>
    <property type="project" value="UniProtKB-EC"/>
</dbReference>
<dbReference type="OMA" id="CCLRADD"/>
<dbReference type="Gene3D" id="3.30.40.10">
    <property type="entry name" value="Zinc/RING finger domain, C3HC4 (zinc finger)"/>
    <property type="match status" value="1"/>
</dbReference>
<evidence type="ECO:0000256" key="2">
    <source>
        <dbReference type="ARBA" id="ARBA00012483"/>
    </source>
</evidence>
<dbReference type="SMART" id="SM00184">
    <property type="entry name" value="RING"/>
    <property type="match status" value="1"/>
</dbReference>
<evidence type="ECO:0000256" key="4">
    <source>
        <dbReference type="ARBA" id="ARBA00022723"/>
    </source>
</evidence>
<evidence type="ECO:0000256" key="3">
    <source>
        <dbReference type="ARBA" id="ARBA00022679"/>
    </source>
</evidence>
<gene>
    <name evidence="11" type="ORF">KP509_20G008600</name>
</gene>
<accession>A0A8T2SEH9</accession>
<evidence type="ECO:0000313" key="11">
    <source>
        <dbReference type="EMBL" id="KAH7330932.1"/>
    </source>
</evidence>
<comment type="catalytic activity">
    <reaction evidence="1">
        <text>S-ubiquitinyl-[E2 ubiquitin-conjugating enzyme]-L-cysteine + [acceptor protein]-L-lysine = [E2 ubiquitin-conjugating enzyme]-L-cysteine + N(6)-ubiquitinyl-[acceptor protein]-L-lysine.</text>
        <dbReference type="EC" id="2.3.2.27"/>
    </reaction>
</comment>
<evidence type="ECO:0000259" key="10">
    <source>
        <dbReference type="PROSITE" id="PS50089"/>
    </source>
</evidence>
<dbReference type="EMBL" id="CM035425">
    <property type="protein sequence ID" value="KAH7330931.1"/>
    <property type="molecule type" value="Genomic_DNA"/>
</dbReference>
<keyword evidence="5 8" id="KW-0863">Zinc-finger</keyword>
<dbReference type="EMBL" id="CM035425">
    <property type="protein sequence ID" value="KAH7330932.1"/>
    <property type="molecule type" value="Genomic_DNA"/>
</dbReference>
<proteinExistence type="predicted"/>
<dbReference type="Proteomes" id="UP000825935">
    <property type="component" value="Chromosome 20"/>
</dbReference>
<keyword evidence="3" id="KW-0808">Transferase</keyword>
<evidence type="ECO:0000256" key="1">
    <source>
        <dbReference type="ARBA" id="ARBA00000900"/>
    </source>
</evidence>
<evidence type="ECO:0000313" key="12">
    <source>
        <dbReference type="Proteomes" id="UP000825935"/>
    </source>
</evidence>
<dbReference type="OrthoDB" id="8062037at2759"/>